<proteinExistence type="inferred from homology"/>
<evidence type="ECO:0000256" key="4">
    <source>
        <dbReference type="ARBA" id="ARBA00035202"/>
    </source>
</evidence>
<keyword evidence="2 5" id="KW-0689">Ribosomal protein</keyword>
<dbReference type="GO" id="GO:0070180">
    <property type="term" value="F:large ribosomal subunit rRNA binding"/>
    <property type="evidence" value="ECO:0007669"/>
    <property type="project" value="UniProtKB-UniRule"/>
</dbReference>
<comment type="similarity">
    <text evidence="1 5">Belongs to the universal ribosomal protein uL10 family.</text>
</comment>
<dbReference type="NCBIfam" id="NF000955">
    <property type="entry name" value="PRK00099.1-1"/>
    <property type="match status" value="1"/>
</dbReference>
<sequence length="174" mass="18918">MPKTKAQKAQQIEELAGKLSSSKAAVVAEFSALTMADLDNIRKKARDGQVSFRVVKNTLLTKAAQQAGVKDFDVSKIARQLLMATGDDEIAVSKLVYQFAQGSADRVKVYSGIIDRQVVPIDMIIQLAQLPSREELLAKVVGSLSAPISGFVRALGWPLQGFYNIVKALRESRA</sequence>
<comment type="subunit">
    <text evidence="5">Part of the ribosomal stalk of the 50S ribosomal subunit. The N-terminus interacts with L11 and the large rRNA to form the base of the stalk. The C-terminus forms an elongated spine to which L12 dimers bind in a sequential fashion forming a multimeric L10(L12)X complex.</text>
</comment>
<dbReference type="InterPro" id="IPR022973">
    <property type="entry name" value="Ribosomal_uL10_bac"/>
</dbReference>
<name>A0A1F4NSD3_UNCK3</name>
<dbReference type="CDD" id="cd05797">
    <property type="entry name" value="Ribosomal_L10"/>
    <property type="match status" value="1"/>
</dbReference>
<evidence type="ECO:0000256" key="5">
    <source>
        <dbReference type="HAMAP-Rule" id="MF_00362"/>
    </source>
</evidence>
<dbReference type="AlphaFoldDB" id="A0A1F4NSD3"/>
<accession>A0A1F4NSD3</accession>
<evidence type="ECO:0000313" key="6">
    <source>
        <dbReference type="EMBL" id="OGB74365.1"/>
    </source>
</evidence>
<dbReference type="PANTHER" id="PTHR11560">
    <property type="entry name" value="39S RIBOSOMAL PROTEIN L10, MITOCHONDRIAL"/>
    <property type="match status" value="1"/>
</dbReference>
<dbReference type="GO" id="GO:1990904">
    <property type="term" value="C:ribonucleoprotein complex"/>
    <property type="evidence" value="ECO:0007669"/>
    <property type="project" value="UniProtKB-KW"/>
</dbReference>
<organism evidence="6 7">
    <name type="scientific">candidate division Kazan bacterium RBG_13_50_9</name>
    <dbReference type="NCBI Taxonomy" id="1798535"/>
    <lineage>
        <taxon>Bacteria</taxon>
        <taxon>Bacteria division Kazan-3B-28</taxon>
    </lineage>
</organism>
<evidence type="ECO:0000256" key="1">
    <source>
        <dbReference type="ARBA" id="ARBA00008889"/>
    </source>
</evidence>
<comment type="function">
    <text evidence="5">Forms part of the ribosomal stalk, playing a central role in the interaction of the ribosome with GTP-bound translation factors.</text>
</comment>
<evidence type="ECO:0000256" key="2">
    <source>
        <dbReference type="ARBA" id="ARBA00022980"/>
    </source>
</evidence>
<comment type="caution">
    <text evidence="6">The sequence shown here is derived from an EMBL/GenBank/DDBJ whole genome shotgun (WGS) entry which is preliminary data.</text>
</comment>
<gene>
    <name evidence="5" type="primary">rplJ</name>
    <name evidence="6" type="ORF">A2V68_01305</name>
</gene>
<keyword evidence="5" id="KW-0699">rRNA-binding</keyword>
<dbReference type="GO" id="GO:0005840">
    <property type="term" value="C:ribosome"/>
    <property type="evidence" value="ECO:0007669"/>
    <property type="project" value="UniProtKB-KW"/>
</dbReference>
<dbReference type="Gene3D" id="3.30.70.1730">
    <property type="match status" value="1"/>
</dbReference>
<evidence type="ECO:0000256" key="3">
    <source>
        <dbReference type="ARBA" id="ARBA00023274"/>
    </source>
</evidence>
<keyword evidence="5" id="KW-0694">RNA-binding</keyword>
<protein>
    <recommendedName>
        <fullName evidence="4 5">Large ribosomal subunit protein uL10</fullName>
    </recommendedName>
</protein>
<dbReference type="InterPro" id="IPR001790">
    <property type="entry name" value="Ribosomal_uL10"/>
</dbReference>
<reference evidence="6 7" key="1">
    <citation type="journal article" date="2016" name="Nat. Commun.">
        <title>Thousands of microbial genomes shed light on interconnected biogeochemical processes in an aquifer system.</title>
        <authorList>
            <person name="Anantharaman K."/>
            <person name="Brown C.T."/>
            <person name="Hug L.A."/>
            <person name="Sharon I."/>
            <person name="Castelle C.J."/>
            <person name="Probst A.J."/>
            <person name="Thomas B.C."/>
            <person name="Singh A."/>
            <person name="Wilkins M.J."/>
            <person name="Karaoz U."/>
            <person name="Brodie E.L."/>
            <person name="Williams K.H."/>
            <person name="Hubbard S.S."/>
            <person name="Banfield J.F."/>
        </authorList>
    </citation>
    <scope>NUCLEOTIDE SEQUENCE [LARGE SCALE GENOMIC DNA]</scope>
</reference>
<dbReference type="Proteomes" id="UP000176651">
    <property type="component" value="Unassembled WGS sequence"/>
</dbReference>
<dbReference type="Gene3D" id="6.10.250.290">
    <property type="match status" value="1"/>
</dbReference>
<dbReference type="STRING" id="1798535.A2V68_01305"/>
<dbReference type="InterPro" id="IPR043141">
    <property type="entry name" value="Ribosomal_uL10-like_sf"/>
</dbReference>
<dbReference type="SUPFAM" id="SSF160369">
    <property type="entry name" value="Ribosomal protein L10-like"/>
    <property type="match status" value="1"/>
</dbReference>
<evidence type="ECO:0000313" key="7">
    <source>
        <dbReference type="Proteomes" id="UP000176651"/>
    </source>
</evidence>
<dbReference type="InterPro" id="IPR047865">
    <property type="entry name" value="Ribosomal_uL10_bac_type"/>
</dbReference>
<dbReference type="HAMAP" id="MF_00362">
    <property type="entry name" value="Ribosomal_uL10"/>
    <property type="match status" value="1"/>
</dbReference>
<dbReference type="GO" id="GO:0006412">
    <property type="term" value="P:translation"/>
    <property type="evidence" value="ECO:0007669"/>
    <property type="project" value="UniProtKB-UniRule"/>
</dbReference>
<keyword evidence="3 5" id="KW-0687">Ribonucleoprotein</keyword>
<dbReference type="EMBL" id="META01000003">
    <property type="protein sequence ID" value="OGB74365.1"/>
    <property type="molecule type" value="Genomic_DNA"/>
</dbReference>
<dbReference type="Pfam" id="PF00466">
    <property type="entry name" value="Ribosomal_L10"/>
    <property type="match status" value="1"/>
</dbReference>